<evidence type="ECO:0000313" key="1">
    <source>
        <dbReference type="EMBL" id="STM17712.1"/>
    </source>
</evidence>
<dbReference type="EMBL" id="UGFC01000006">
    <property type="protein sequence ID" value="STM17712.1"/>
    <property type="molecule type" value="Genomic_DNA"/>
</dbReference>
<dbReference type="AlphaFoldDB" id="A0A377D9E4"/>
<reference evidence="1 2" key="1">
    <citation type="submission" date="2018-06" db="EMBL/GenBank/DDBJ databases">
        <authorList>
            <consortium name="Pathogen Informatics"/>
            <person name="Doyle S."/>
        </authorList>
    </citation>
    <scope>NUCLEOTIDE SEQUENCE [LARGE SCALE GENOMIC DNA]</scope>
    <source>
        <strain evidence="1 2">NCTC7922</strain>
    </source>
</reference>
<name>A0A377D9E4_ECOLX</name>
<gene>
    <name evidence="1" type="ORF">NCTC7922_03979</name>
</gene>
<accession>A0A377D9E4</accession>
<evidence type="ECO:0000313" key="2">
    <source>
        <dbReference type="Proteomes" id="UP000254174"/>
    </source>
</evidence>
<proteinExistence type="predicted"/>
<dbReference type="GO" id="GO:0030246">
    <property type="term" value="F:carbohydrate binding"/>
    <property type="evidence" value="ECO:0007669"/>
    <property type="project" value="InterPro"/>
</dbReference>
<protein>
    <submittedName>
        <fullName evidence="1">Uncharacterized protein</fullName>
    </submittedName>
</protein>
<dbReference type="InterPro" id="IPR014718">
    <property type="entry name" value="GH-type_carb-bd"/>
</dbReference>
<dbReference type="Proteomes" id="UP000254174">
    <property type="component" value="Unassembled WGS sequence"/>
</dbReference>
<sequence>MSYVVAEQRGQKRLMSVLVRDWHLRVVKDRALDIAWASYKDTALSFITPNGIVAPAFFESHGNGFYVASTRGY</sequence>
<organism evidence="1 2">
    <name type="scientific">Escherichia coli</name>
    <dbReference type="NCBI Taxonomy" id="562"/>
    <lineage>
        <taxon>Bacteria</taxon>
        <taxon>Pseudomonadati</taxon>
        <taxon>Pseudomonadota</taxon>
        <taxon>Gammaproteobacteria</taxon>
        <taxon>Enterobacterales</taxon>
        <taxon>Enterobacteriaceae</taxon>
        <taxon>Escherichia</taxon>
    </lineage>
</organism>
<dbReference type="Gene3D" id="2.70.98.10">
    <property type="match status" value="1"/>
</dbReference>